<evidence type="ECO:0000256" key="3">
    <source>
        <dbReference type="ARBA" id="ARBA00022730"/>
    </source>
</evidence>
<proteinExistence type="inferred from homology"/>
<organism evidence="11 12">
    <name type="scientific">Rickettsia tamurae subsp. buchneri</name>
    <dbReference type="NCBI Taxonomy" id="1462938"/>
    <lineage>
        <taxon>Bacteria</taxon>
        <taxon>Pseudomonadati</taxon>
        <taxon>Pseudomonadota</taxon>
        <taxon>Alphaproteobacteria</taxon>
        <taxon>Rickettsiales</taxon>
        <taxon>Rickettsiaceae</taxon>
        <taxon>Rickettsieae</taxon>
        <taxon>Rickettsia</taxon>
        <taxon>spotted fever group</taxon>
    </lineage>
</organism>
<name>A0A8E1C0F6_9RICK</name>
<dbReference type="SUPFAM" id="SSF50447">
    <property type="entry name" value="Translation proteins"/>
    <property type="match status" value="1"/>
</dbReference>
<evidence type="ECO:0000256" key="9">
    <source>
        <dbReference type="RuleBase" id="RU003905"/>
    </source>
</evidence>
<dbReference type="InterPro" id="IPR000597">
    <property type="entry name" value="Ribosomal_uL3"/>
</dbReference>
<reference evidence="11 12" key="1">
    <citation type="submission" date="2014-02" db="EMBL/GenBank/DDBJ databases">
        <title>Draft genome sequence of Rickettsia buchneri sp. nov. ISO7T.</title>
        <authorList>
            <person name="Felsheim R.F."/>
            <person name="Kurtti T.J."/>
            <person name="Munderloh U.G."/>
        </authorList>
    </citation>
    <scope>NUCLEOTIDE SEQUENCE [LARGE SCALE GENOMIC DNA]</scope>
    <source>
        <strain evidence="11 12">ISO7</strain>
    </source>
</reference>
<comment type="similarity">
    <text evidence="1 8 9">Belongs to the universal ribosomal protein uL3 family.</text>
</comment>
<evidence type="ECO:0000256" key="8">
    <source>
        <dbReference type="HAMAP-Rule" id="MF_01325"/>
    </source>
</evidence>
<dbReference type="GO" id="GO:0006412">
    <property type="term" value="P:translation"/>
    <property type="evidence" value="ECO:0007669"/>
    <property type="project" value="UniProtKB-UniRule"/>
</dbReference>
<comment type="subunit">
    <text evidence="8 10">Part of the 50S ribosomal subunit. Forms a cluster with proteins L14 and L19.</text>
</comment>
<dbReference type="PANTHER" id="PTHR11229">
    <property type="entry name" value="50S RIBOSOMAL PROTEIN L3"/>
    <property type="match status" value="1"/>
</dbReference>
<protein>
    <recommendedName>
        <fullName evidence="7 8">Large ribosomal subunit protein uL3</fullName>
    </recommendedName>
</protein>
<accession>A0A8E1C0F6</accession>
<dbReference type="GO" id="GO:0019843">
    <property type="term" value="F:rRNA binding"/>
    <property type="evidence" value="ECO:0007669"/>
    <property type="project" value="UniProtKB-UniRule"/>
</dbReference>
<evidence type="ECO:0000256" key="6">
    <source>
        <dbReference type="ARBA" id="ARBA00023274"/>
    </source>
</evidence>
<keyword evidence="3 8" id="KW-0699">rRNA-binding</keyword>
<dbReference type="NCBIfam" id="TIGR03625">
    <property type="entry name" value="L3_bact"/>
    <property type="match status" value="1"/>
</dbReference>
<evidence type="ECO:0000256" key="1">
    <source>
        <dbReference type="ARBA" id="ARBA00006540"/>
    </source>
</evidence>
<evidence type="ECO:0000313" key="11">
    <source>
        <dbReference type="EMBL" id="KDO03529.1"/>
    </source>
</evidence>
<dbReference type="InterPro" id="IPR019926">
    <property type="entry name" value="Ribosomal_uL3_CS"/>
</dbReference>
<dbReference type="Gene3D" id="3.30.160.810">
    <property type="match status" value="1"/>
</dbReference>
<evidence type="ECO:0000256" key="10">
    <source>
        <dbReference type="RuleBase" id="RU003906"/>
    </source>
</evidence>
<dbReference type="HAMAP" id="MF_01325_B">
    <property type="entry name" value="Ribosomal_uL3_B"/>
    <property type="match status" value="1"/>
</dbReference>
<comment type="PTM">
    <text evidence="8">Methylated by PrmB.</text>
</comment>
<dbReference type="Pfam" id="PF00297">
    <property type="entry name" value="Ribosomal_L3"/>
    <property type="match status" value="1"/>
</dbReference>
<dbReference type="PROSITE" id="PS00474">
    <property type="entry name" value="RIBOSOMAL_L3"/>
    <property type="match status" value="1"/>
</dbReference>
<dbReference type="InterPro" id="IPR009000">
    <property type="entry name" value="Transl_B-barrel_sf"/>
</dbReference>
<dbReference type="FunFam" id="2.40.30.10:FF:000004">
    <property type="entry name" value="50S ribosomal protein L3"/>
    <property type="match status" value="1"/>
</dbReference>
<feature type="modified residue" description="N5-methylglutamine" evidence="8">
    <location>
        <position position="151"/>
    </location>
</feature>
<dbReference type="EMBL" id="JFKF01000025">
    <property type="protein sequence ID" value="KDO03529.1"/>
    <property type="molecule type" value="Genomic_DNA"/>
</dbReference>
<comment type="function">
    <text evidence="8 10">One of the primary rRNA binding proteins, it binds directly near the 3'-end of the 23S rRNA, where it nucleates assembly of the 50S subunit.</text>
</comment>
<dbReference type="PANTHER" id="PTHR11229:SF16">
    <property type="entry name" value="LARGE RIBOSOMAL SUBUNIT PROTEIN UL3C"/>
    <property type="match status" value="1"/>
</dbReference>
<dbReference type="AlphaFoldDB" id="A0A8E1C0F6"/>
<comment type="caution">
    <text evidence="11">The sequence shown here is derived from an EMBL/GenBank/DDBJ whole genome shotgun (WGS) entry which is preliminary data.</text>
</comment>
<keyword evidence="6 8" id="KW-0687">Ribonucleoprotein</keyword>
<dbReference type="Gene3D" id="2.40.30.10">
    <property type="entry name" value="Translation factors"/>
    <property type="match status" value="1"/>
</dbReference>
<dbReference type="GO" id="GO:0005840">
    <property type="term" value="C:ribosome"/>
    <property type="evidence" value="ECO:0007669"/>
    <property type="project" value="UniProtKB-UniRule"/>
</dbReference>
<evidence type="ECO:0000256" key="5">
    <source>
        <dbReference type="ARBA" id="ARBA00022980"/>
    </source>
</evidence>
<evidence type="ECO:0000256" key="2">
    <source>
        <dbReference type="ARBA" id="ARBA00022481"/>
    </source>
</evidence>
<keyword evidence="2 8" id="KW-0488">Methylation</keyword>
<sequence>MRTGIIAQKIGMTSVFNDKGERISLTLVKVDDCQVVGHKTLEKHGYNALVIGVKDKKISRVIKPMKQVFANAKISPKTKLKEFRISEENFIDIAASLEVDHFTAGQFVDITAITIGKGFAGSMKRHNFRGLEASHGVSISHRSHGSTGQRQDPGKVFKGKKMAGHMGCNQVTIQNLKIFAVDKERKLIMIQGSIPGHKNSYLLVKDAIKKVSITV</sequence>
<dbReference type="GO" id="GO:1990904">
    <property type="term" value="C:ribonucleoprotein complex"/>
    <property type="evidence" value="ECO:0007669"/>
    <property type="project" value="UniProtKB-KW"/>
</dbReference>
<evidence type="ECO:0000256" key="4">
    <source>
        <dbReference type="ARBA" id="ARBA00022884"/>
    </source>
</evidence>
<dbReference type="Proteomes" id="UP000027161">
    <property type="component" value="Unassembled WGS sequence"/>
</dbReference>
<gene>
    <name evidence="8 11" type="primary">rplC</name>
    <name evidence="11" type="ORF">REISMN_00965</name>
</gene>
<evidence type="ECO:0000256" key="7">
    <source>
        <dbReference type="ARBA" id="ARBA00035243"/>
    </source>
</evidence>
<keyword evidence="12" id="KW-1185">Reference proteome</keyword>
<keyword evidence="5 8" id="KW-0689">Ribosomal protein</keyword>
<dbReference type="InterPro" id="IPR019927">
    <property type="entry name" value="Ribosomal_uL3_bac/org-type"/>
</dbReference>
<dbReference type="RefSeq" id="WP_008580970.1">
    <property type="nucleotide sequence ID" value="NZ_CP113531.1"/>
</dbReference>
<dbReference type="GO" id="GO:0003735">
    <property type="term" value="F:structural constituent of ribosome"/>
    <property type="evidence" value="ECO:0007669"/>
    <property type="project" value="UniProtKB-UniRule"/>
</dbReference>
<keyword evidence="4 8" id="KW-0694">RNA-binding</keyword>
<evidence type="ECO:0000313" key="12">
    <source>
        <dbReference type="Proteomes" id="UP000027161"/>
    </source>
</evidence>